<proteinExistence type="predicted"/>
<keyword evidence="2" id="KW-1185">Reference proteome</keyword>
<dbReference type="RefSeq" id="WP_108686838.1">
    <property type="nucleotide sequence ID" value="NZ_QCYK01000002.1"/>
</dbReference>
<dbReference type="Proteomes" id="UP000244450">
    <property type="component" value="Unassembled WGS sequence"/>
</dbReference>
<comment type="caution">
    <text evidence="1">The sequence shown here is derived from an EMBL/GenBank/DDBJ whole genome shotgun (WGS) entry which is preliminary data.</text>
</comment>
<evidence type="ECO:0000313" key="2">
    <source>
        <dbReference type="Proteomes" id="UP000244450"/>
    </source>
</evidence>
<organism evidence="1 2">
    <name type="scientific">Chitinophaga parva</name>
    <dbReference type="NCBI Taxonomy" id="2169414"/>
    <lineage>
        <taxon>Bacteria</taxon>
        <taxon>Pseudomonadati</taxon>
        <taxon>Bacteroidota</taxon>
        <taxon>Chitinophagia</taxon>
        <taxon>Chitinophagales</taxon>
        <taxon>Chitinophagaceae</taxon>
        <taxon>Chitinophaga</taxon>
    </lineage>
</organism>
<protein>
    <submittedName>
        <fullName evidence="1">Uncharacterized protein</fullName>
    </submittedName>
</protein>
<dbReference type="EMBL" id="QCYK01000002">
    <property type="protein sequence ID" value="PUZ25001.1"/>
    <property type="molecule type" value="Genomic_DNA"/>
</dbReference>
<reference evidence="1 2" key="1">
    <citation type="submission" date="2018-04" db="EMBL/GenBank/DDBJ databases">
        <title>Chitinophaga fuyangensis sp. nov., isolated from soil in a chemical factory.</title>
        <authorList>
            <person name="Chen K."/>
        </authorList>
    </citation>
    <scope>NUCLEOTIDE SEQUENCE [LARGE SCALE GENOMIC DNA]</scope>
    <source>
        <strain evidence="1 2">LY-1</strain>
    </source>
</reference>
<evidence type="ECO:0000313" key="1">
    <source>
        <dbReference type="EMBL" id="PUZ25001.1"/>
    </source>
</evidence>
<sequence length="106" mass="11727">MYVINLKYGIGEVKSVDGKMGIVFWEEKNRTETYLLPETTFATYEEAEKALDELETKAKHLGVEQAAEMMAKIAQEDAKIAEGKAAIARIAEGNEAANKALKSNLF</sequence>
<name>A0A2T7BFD8_9BACT</name>
<gene>
    <name evidence="1" type="ORF">DCC81_11855</name>
</gene>
<dbReference type="AlphaFoldDB" id="A0A2T7BFD8"/>
<accession>A0A2T7BFD8</accession>